<gene>
    <name evidence="6" type="ORF">UFOPK3770_00874</name>
</gene>
<evidence type="ECO:0000313" key="6">
    <source>
        <dbReference type="EMBL" id="CAB4339974.1"/>
    </source>
</evidence>
<dbReference type="PANTHER" id="PTHR23427:SF2">
    <property type="entry name" value="SURFEIT LOCUS PROTEIN 1"/>
    <property type="match status" value="1"/>
</dbReference>
<evidence type="ECO:0000256" key="2">
    <source>
        <dbReference type="ARBA" id="ARBA00022692"/>
    </source>
</evidence>
<organism evidence="6">
    <name type="scientific">freshwater metagenome</name>
    <dbReference type="NCBI Taxonomy" id="449393"/>
    <lineage>
        <taxon>unclassified sequences</taxon>
        <taxon>metagenomes</taxon>
        <taxon>ecological metagenomes</taxon>
    </lineage>
</organism>
<dbReference type="AlphaFoldDB" id="A0A6J5ZBI0"/>
<feature type="transmembrane region" description="Helical" evidence="5">
    <location>
        <begin position="214"/>
        <end position="233"/>
    </location>
</feature>
<dbReference type="InterPro" id="IPR045214">
    <property type="entry name" value="Surf1/Surf4"/>
</dbReference>
<evidence type="ECO:0000256" key="3">
    <source>
        <dbReference type="ARBA" id="ARBA00022989"/>
    </source>
</evidence>
<evidence type="ECO:0000256" key="5">
    <source>
        <dbReference type="SAM" id="Phobius"/>
    </source>
</evidence>
<accession>A0A6J5ZBI0</accession>
<dbReference type="GO" id="GO:0016020">
    <property type="term" value="C:membrane"/>
    <property type="evidence" value="ECO:0007669"/>
    <property type="project" value="UniProtKB-SubCell"/>
</dbReference>
<keyword evidence="4 5" id="KW-0472">Membrane</keyword>
<dbReference type="InterPro" id="IPR002994">
    <property type="entry name" value="Surf1/Shy1"/>
</dbReference>
<keyword evidence="3 5" id="KW-1133">Transmembrane helix</keyword>
<dbReference type="PROSITE" id="PS50895">
    <property type="entry name" value="SURF1"/>
    <property type="match status" value="1"/>
</dbReference>
<evidence type="ECO:0000256" key="1">
    <source>
        <dbReference type="ARBA" id="ARBA00004370"/>
    </source>
</evidence>
<reference evidence="6" key="1">
    <citation type="submission" date="2020-05" db="EMBL/GenBank/DDBJ databases">
        <authorList>
            <person name="Chiriac C."/>
            <person name="Salcher M."/>
            <person name="Ghai R."/>
            <person name="Kavagutti S V."/>
        </authorList>
    </citation>
    <scope>NUCLEOTIDE SEQUENCE</scope>
</reference>
<keyword evidence="2 5" id="KW-0812">Transmembrane</keyword>
<evidence type="ECO:0000256" key="4">
    <source>
        <dbReference type="ARBA" id="ARBA00023136"/>
    </source>
</evidence>
<proteinExistence type="predicted"/>
<protein>
    <submittedName>
        <fullName evidence="6">Unannotated protein</fullName>
    </submittedName>
</protein>
<comment type="subcellular location">
    <subcellularLocation>
        <location evidence="1">Membrane</location>
    </subcellularLocation>
</comment>
<dbReference type="CDD" id="cd06662">
    <property type="entry name" value="SURF1"/>
    <property type="match status" value="1"/>
</dbReference>
<sequence length="246" mass="27749">MYRFLLTKQWLVLTLICLILVPSFYELSQWQWRRLELRREFNTAITSNQAKPPREIAELLDPTASTIAQGSQWRTVTMSGYWDTEHQVLVRRRSLNTHVGFWVATPFVTSATTIIVVRGWHEAGLTSRDTPTIANPSSELSQVTVRIRDAQARTKPVPRDLPLSQVDLLVPAEIYPELVVTNAYGELESCTPVCSEGLVLLSAPTISEGPHQSYAFQWIIFALLTVVGWGIFFRNALIAQASPPEN</sequence>
<dbReference type="PANTHER" id="PTHR23427">
    <property type="entry name" value="SURFEIT LOCUS PROTEIN"/>
    <property type="match status" value="1"/>
</dbReference>
<dbReference type="EMBL" id="CAESAJ010000092">
    <property type="protein sequence ID" value="CAB4339974.1"/>
    <property type="molecule type" value="Genomic_DNA"/>
</dbReference>
<dbReference type="Pfam" id="PF02104">
    <property type="entry name" value="SURF1"/>
    <property type="match status" value="1"/>
</dbReference>
<name>A0A6J5ZBI0_9ZZZZ</name>